<proteinExistence type="predicted"/>
<protein>
    <submittedName>
        <fullName evidence="1">Uncharacterized protein</fullName>
    </submittedName>
</protein>
<comment type="caution">
    <text evidence="1">The sequence shown here is derived from an EMBL/GenBank/DDBJ whole genome shotgun (WGS) entry which is preliminary data.</text>
</comment>
<sequence>MIQDMREWLLELRSLVGAMRTILKDALNGHAWVLRSLVGAMRT</sequence>
<accession>A0A839DWR1</accession>
<evidence type="ECO:0000313" key="2">
    <source>
        <dbReference type="Proteomes" id="UP000569329"/>
    </source>
</evidence>
<dbReference type="Proteomes" id="UP000569329">
    <property type="component" value="Unassembled WGS sequence"/>
</dbReference>
<reference evidence="1 2" key="1">
    <citation type="submission" date="2020-07" db="EMBL/GenBank/DDBJ databases">
        <title>Sequencing the genomes of 1000 actinobacteria strains.</title>
        <authorList>
            <person name="Klenk H.-P."/>
        </authorList>
    </citation>
    <scope>NUCLEOTIDE SEQUENCE [LARGE SCALE GENOMIC DNA]</scope>
    <source>
        <strain evidence="1 2">DSM 45975</strain>
    </source>
</reference>
<keyword evidence="2" id="KW-1185">Reference proteome</keyword>
<evidence type="ECO:0000313" key="1">
    <source>
        <dbReference type="EMBL" id="MBA8823775.1"/>
    </source>
</evidence>
<dbReference type="EMBL" id="JACGWZ010000001">
    <property type="protein sequence ID" value="MBA8823775.1"/>
    <property type="molecule type" value="Genomic_DNA"/>
</dbReference>
<dbReference type="AlphaFoldDB" id="A0A839DWR1"/>
<name>A0A839DWR1_9PSEU</name>
<gene>
    <name evidence="1" type="ORF">FHX42_001104</name>
</gene>
<organism evidence="1 2">
    <name type="scientific">Halosaccharopolyspora lacisalsi</name>
    <dbReference type="NCBI Taxonomy" id="1000566"/>
    <lineage>
        <taxon>Bacteria</taxon>
        <taxon>Bacillati</taxon>
        <taxon>Actinomycetota</taxon>
        <taxon>Actinomycetes</taxon>
        <taxon>Pseudonocardiales</taxon>
        <taxon>Pseudonocardiaceae</taxon>
        <taxon>Halosaccharopolyspora</taxon>
    </lineage>
</organism>